<gene>
    <name evidence="1" type="ORF">BHAMNSH16_06870</name>
</gene>
<dbReference type="PANTHER" id="PTHR43861:SF6">
    <property type="entry name" value="METHYLTRANSFERASE TYPE 11"/>
    <property type="match status" value="1"/>
</dbReference>
<evidence type="ECO:0000313" key="2">
    <source>
        <dbReference type="Proteomes" id="UP000264880"/>
    </source>
</evidence>
<dbReference type="GO" id="GO:0008168">
    <property type="term" value="F:methyltransferase activity"/>
    <property type="evidence" value="ECO:0007669"/>
    <property type="project" value="UniProtKB-KW"/>
</dbReference>
<dbReference type="InterPro" id="IPR029063">
    <property type="entry name" value="SAM-dependent_MTases_sf"/>
</dbReference>
<dbReference type="AlphaFoldDB" id="A0AAC9TU88"/>
<proteinExistence type="predicted"/>
<dbReference type="PANTHER" id="PTHR43861">
    <property type="entry name" value="TRANS-ACONITATE 2-METHYLTRANSFERASE-RELATED"/>
    <property type="match status" value="1"/>
</dbReference>
<dbReference type="RefSeq" id="WP_008728418.1">
    <property type="nucleotide sequence ID" value="NZ_CP019914.1"/>
</dbReference>
<accession>A0AAC9TU88</accession>
<dbReference type="Proteomes" id="UP000264880">
    <property type="component" value="Chromosome"/>
</dbReference>
<keyword evidence="1" id="KW-0489">Methyltransferase</keyword>
<protein>
    <submittedName>
        <fullName evidence="1">Methyltransferase</fullName>
    </submittedName>
</protein>
<sequence>MNKKSKCILCSYEGEFKIKLSINGHDIIECPNCSFQFMDVLPTDEEIYNIYKKDYFDAWGLGDGEPDNIVNMKKKCFQHILKKILNYVDKGNILDVGSATGFLLEVAKEIGFEPYGIEISEYASSIAKKKFGDDRVCNGILQTCNFSNNFFDLITMSDVIEHVKDPIEDLNIINKLLKSTFTKTTYLLITTPNTNSLTAKLFKSKWHRYEFQHLTYFNLKSMKVLAEKTGFEIIESYPTTKVINLNYLYPIAKKYNQFLISNLVSILNSFPIINKIDIPILMGESTYILKKVKDI</sequence>
<evidence type="ECO:0000313" key="1">
    <source>
        <dbReference type="EMBL" id="ASJ21379.1"/>
    </source>
</evidence>
<name>A0AAC9TU88_9SPIR</name>
<keyword evidence="1" id="KW-0808">Transferase</keyword>
<dbReference type="SUPFAM" id="SSF53335">
    <property type="entry name" value="S-adenosyl-L-methionine-dependent methyltransferases"/>
    <property type="match status" value="1"/>
</dbReference>
<dbReference type="Gene3D" id="3.40.50.150">
    <property type="entry name" value="Vaccinia Virus protein VP39"/>
    <property type="match status" value="1"/>
</dbReference>
<dbReference type="GO" id="GO:0032259">
    <property type="term" value="P:methylation"/>
    <property type="evidence" value="ECO:0007669"/>
    <property type="project" value="UniProtKB-KW"/>
</dbReference>
<organism evidence="1 2">
    <name type="scientific">Brachyspira hampsonii</name>
    <dbReference type="NCBI Taxonomy" id="1287055"/>
    <lineage>
        <taxon>Bacteria</taxon>
        <taxon>Pseudomonadati</taxon>
        <taxon>Spirochaetota</taxon>
        <taxon>Spirochaetia</taxon>
        <taxon>Brachyspirales</taxon>
        <taxon>Brachyspiraceae</taxon>
        <taxon>Brachyspira</taxon>
    </lineage>
</organism>
<dbReference type="CDD" id="cd02440">
    <property type="entry name" value="AdoMet_MTases"/>
    <property type="match status" value="1"/>
</dbReference>
<keyword evidence="2" id="KW-1185">Reference proteome</keyword>
<dbReference type="EMBL" id="CP019914">
    <property type="protein sequence ID" value="ASJ21379.1"/>
    <property type="molecule type" value="Genomic_DNA"/>
</dbReference>
<reference evidence="1 2" key="1">
    <citation type="submission" date="2017-02" db="EMBL/GenBank/DDBJ databases">
        <title>Complete genome sequence of Brachyspira hampsonii genomovar I strain NSH-16 (ATCC BAA-2463).</title>
        <authorList>
            <person name="Mirajkar N.S."/>
            <person name="Gebhart C.J."/>
        </authorList>
    </citation>
    <scope>NUCLEOTIDE SEQUENCE [LARGE SCALE GENOMIC DNA]</scope>
    <source>
        <strain evidence="1 2">NSH-16</strain>
    </source>
</reference>
<dbReference type="Pfam" id="PF13489">
    <property type="entry name" value="Methyltransf_23"/>
    <property type="match status" value="1"/>
</dbReference>
<dbReference type="KEGG" id="bhp:BHAMNSH16_06870"/>